<keyword evidence="4 8" id="KW-0812">Transmembrane</keyword>
<evidence type="ECO:0000313" key="12">
    <source>
        <dbReference type="Proteomes" id="UP000028870"/>
    </source>
</evidence>
<comment type="similarity">
    <text evidence="8">Belongs to the CN hydrolase family. Apolipoprotein N-acyltransferase subfamily.</text>
</comment>
<keyword evidence="2 8" id="KW-1003">Cell membrane</keyword>
<dbReference type="InterPro" id="IPR036526">
    <property type="entry name" value="C-N_Hydrolase_sf"/>
</dbReference>
<feature type="transmembrane region" description="Helical" evidence="8">
    <location>
        <begin position="143"/>
        <end position="166"/>
    </location>
</feature>
<dbReference type="GO" id="GO:0016410">
    <property type="term" value="F:N-acyltransferase activity"/>
    <property type="evidence" value="ECO:0007669"/>
    <property type="project" value="UniProtKB-UniRule"/>
</dbReference>
<comment type="caution">
    <text evidence="11">The sequence shown here is derived from an EMBL/GenBank/DDBJ whole genome shotgun (WGS) entry which is preliminary data.</text>
</comment>
<evidence type="ECO:0000256" key="3">
    <source>
        <dbReference type="ARBA" id="ARBA00022679"/>
    </source>
</evidence>
<evidence type="ECO:0000259" key="10">
    <source>
        <dbReference type="PROSITE" id="PS50263"/>
    </source>
</evidence>
<evidence type="ECO:0000313" key="11">
    <source>
        <dbReference type="EMBL" id="CDO08087.1"/>
    </source>
</evidence>
<feature type="domain" description="CN hydrolase" evidence="10">
    <location>
        <begin position="211"/>
        <end position="469"/>
    </location>
</feature>
<feature type="transmembrane region" description="Helical" evidence="8">
    <location>
        <begin position="476"/>
        <end position="497"/>
    </location>
</feature>
<evidence type="ECO:0000256" key="9">
    <source>
        <dbReference type="SAM" id="MobiDB-lite"/>
    </source>
</evidence>
<dbReference type="GO" id="GO:0042158">
    <property type="term" value="P:lipoprotein biosynthetic process"/>
    <property type="evidence" value="ECO:0007669"/>
    <property type="project" value="UniProtKB-UniRule"/>
</dbReference>
<sequence>MGRLGAAIAGGALVWSSFPPIGWWPAAIAGCALLGWVLIHGRPTVRAGSAYGLVFGLAFYLPLLPWTGALVGVVPWLALSVLCALFPAVFTAVAVTLRPLPGWPIWWACAWTAVEWLKTSVPFGGFPWGVLAFGQSNGPLAQLAPWGGTALVSMTVTLAGFVVTAALTSSRGHRLRSLAGPVALIVALAVLAVVTGAGWQPWRSEDRRASVTVAAVQGNVPRLGLDFNAQRRAVLDNHRRQTELLAEQVDAGRLPQPDLVVWPENSSDIDPLANPDAAEQINAAADVVHAPILVGAVLTGRDPGTGSLSTSNTVIVWTPDDGPGTRHDKKILQPFGEYLPWRAFFRLFSDYADRAGFFVPGDGPAVLRVGDITVGVATCWEAVFDRAPRESVRNGAQILAIPTNNATFNETMSRQFLAFARVRALEHQRSVVVAGTTGVSTMITADGQSLDETEFFTADHLVSALELNRDLTPATLFAPSVQLVLTGMALIAALVSATRRPRARTRPEPLHAKTAPRRPTHPPIVY</sequence>
<dbReference type="eggNOG" id="COG0815">
    <property type="taxonomic scope" value="Bacteria"/>
</dbReference>
<reference evidence="11" key="1">
    <citation type="submission" date="2014-03" db="EMBL/GenBank/DDBJ databases">
        <title>Draft Genome Sequence of Mycobacterium cosmeticum DSM 44829.</title>
        <authorList>
            <person name="Croce O."/>
            <person name="Robert C."/>
            <person name="Raoult D."/>
            <person name="Drancourt M."/>
        </authorList>
    </citation>
    <scope>NUCLEOTIDE SEQUENCE [LARGE SCALE GENOMIC DNA]</scope>
    <source>
        <strain evidence="11">DSM 44829</strain>
    </source>
</reference>
<dbReference type="InterPro" id="IPR004563">
    <property type="entry name" value="Apolipo_AcylTrfase"/>
</dbReference>
<gene>
    <name evidence="8" type="primary">lnt</name>
    <name evidence="11" type="ORF">BN977_02906</name>
</gene>
<dbReference type="UniPathway" id="UPA00666"/>
<comment type="pathway">
    <text evidence="8">Protein modification; lipoprotein biosynthesis (N-acyl transfer).</text>
</comment>
<dbReference type="InterPro" id="IPR003010">
    <property type="entry name" value="C-N_Hydrolase"/>
</dbReference>
<evidence type="ECO:0000256" key="8">
    <source>
        <dbReference type="HAMAP-Rule" id="MF_01148"/>
    </source>
</evidence>
<dbReference type="CDD" id="cd07571">
    <property type="entry name" value="ALP_N-acyl_transferase"/>
    <property type="match status" value="1"/>
</dbReference>
<keyword evidence="3 8" id="KW-0808">Transferase</keyword>
<feature type="transmembrane region" description="Helical" evidence="8">
    <location>
        <begin position="76"/>
        <end position="97"/>
    </location>
</feature>
<dbReference type="PROSITE" id="PS51257">
    <property type="entry name" value="PROKAR_LIPOPROTEIN"/>
    <property type="match status" value="1"/>
</dbReference>
<feature type="transmembrane region" description="Helical" evidence="8">
    <location>
        <begin position="51"/>
        <end position="70"/>
    </location>
</feature>
<accession>W9AYW5</accession>
<proteinExistence type="inferred from homology"/>
<feature type="transmembrane region" description="Helical" evidence="8">
    <location>
        <begin position="21"/>
        <end position="39"/>
    </location>
</feature>
<dbReference type="RefSeq" id="WP_084172505.1">
    <property type="nucleotide sequence ID" value="NZ_CCBB010000001.1"/>
</dbReference>
<dbReference type="STRING" id="258533.BN977_02906"/>
<evidence type="ECO:0000256" key="5">
    <source>
        <dbReference type="ARBA" id="ARBA00022989"/>
    </source>
</evidence>
<dbReference type="PANTHER" id="PTHR38686">
    <property type="entry name" value="APOLIPOPROTEIN N-ACYLTRANSFERASE"/>
    <property type="match status" value="1"/>
</dbReference>
<comment type="catalytic activity">
    <reaction evidence="8">
        <text>N-terminal S-1,2-diacyl-sn-glyceryl-L-cysteinyl-[lipoprotein] + a glycerophospholipid = N-acyl-S-1,2-diacyl-sn-glyceryl-L-cysteinyl-[lipoprotein] + a 2-acyl-sn-glycero-3-phospholipid + H(+)</text>
        <dbReference type="Rhea" id="RHEA:48228"/>
        <dbReference type="Rhea" id="RHEA-COMP:14681"/>
        <dbReference type="Rhea" id="RHEA-COMP:14684"/>
        <dbReference type="ChEBI" id="CHEBI:15378"/>
        <dbReference type="ChEBI" id="CHEBI:136912"/>
        <dbReference type="ChEBI" id="CHEBI:140656"/>
        <dbReference type="ChEBI" id="CHEBI:140657"/>
        <dbReference type="ChEBI" id="CHEBI:140660"/>
        <dbReference type="EC" id="2.3.1.269"/>
    </reaction>
</comment>
<keyword evidence="7 8" id="KW-0012">Acyltransferase</keyword>
<evidence type="ECO:0000256" key="7">
    <source>
        <dbReference type="ARBA" id="ARBA00023315"/>
    </source>
</evidence>
<protein>
    <recommendedName>
        <fullName evidence="8">Apolipoprotein N-acyltransferase</fullName>
        <shortName evidence="8">ALP N-acyltransferase</shortName>
        <ecNumber evidence="8">2.3.1.269</ecNumber>
    </recommendedName>
</protein>
<evidence type="ECO:0000256" key="1">
    <source>
        <dbReference type="ARBA" id="ARBA00004651"/>
    </source>
</evidence>
<feature type="region of interest" description="Disordered" evidence="9">
    <location>
        <begin position="501"/>
        <end position="526"/>
    </location>
</feature>
<dbReference type="Gene3D" id="3.60.110.10">
    <property type="entry name" value="Carbon-nitrogen hydrolase"/>
    <property type="match status" value="1"/>
</dbReference>
<organism evidence="11 12">
    <name type="scientific">Mycolicibacterium cosmeticum</name>
    <dbReference type="NCBI Taxonomy" id="258533"/>
    <lineage>
        <taxon>Bacteria</taxon>
        <taxon>Bacillati</taxon>
        <taxon>Actinomycetota</taxon>
        <taxon>Actinomycetes</taxon>
        <taxon>Mycobacteriales</taxon>
        <taxon>Mycobacteriaceae</taxon>
        <taxon>Mycolicibacterium</taxon>
    </lineage>
</organism>
<evidence type="ECO:0000256" key="2">
    <source>
        <dbReference type="ARBA" id="ARBA00022475"/>
    </source>
</evidence>
<dbReference type="NCBIfam" id="TIGR00546">
    <property type="entry name" value="lnt"/>
    <property type="match status" value="1"/>
</dbReference>
<evidence type="ECO:0000256" key="6">
    <source>
        <dbReference type="ARBA" id="ARBA00023136"/>
    </source>
</evidence>
<dbReference type="EMBL" id="CCBB010000001">
    <property type="protein sequence ID" value="CDO08087.1"/>
    <property type="molecule type" value="Genomic_DNA"/>
</dbReference>
<dbReference type="PROSITE" id="PS50263">
    <property type="entry name" value="CN_HYDROLASE"/>
    <property type="match status" value="1"/>
</dbReference>
<dbReference type="Pfam" id="PF00795">
    <property type="entry name" value="CN_hydrolase"/>
    <property type="match status" value="1"/>
</dbReference>
<reference evidence="11" key="2">
    <citation type="submission" date="2014-03" db="EMBL/GenBank/DDBJ databases">
        <authorList>
            <person name="Urmite Genomes"/>
        </authorList>
    </citation>
    <scope>NUCLEOTIDE SEQUENCE</scope>
    <source>
        <strain evidence="11">DSM 44829</strain>
    </source>
</reference>
<keyword evidence="6 8" id="KW-0472">Membrane</keyword>
<feature type="transmembrane region" description="Helical" evidence="8">
    <location>
        <begin position="104"/>
        <end position="123"/>
    </location>
</feature>
<keyword evidence="12" id="KW-1185">Reference proteome</keyword>
<dbReference type="InterPro" id="IPR045378">
    <property type="entry name" value="LNT_N"/>
</dbReference>
<feature type="transmembrane region" description="Helical" evidence="8">
    <location>
        <begin position="178"/>
        <end position="199"/>
    </location>
</feature>
<dbReference type="SUPFAM" id="SSF56317">
    <property type="entry name" value="Carbon-nitrogen hydrolase"/>
    <property type="match status" value="1"/>
</dbReference>
<dbReference type="GO" id="GO:0005886">
    <property type="term" value="C:plasma membrane"/>
    <property type="evidence" value="ECO:0007669"/>
    <property type="project" value="UniProtKB-SubCell"/>
</dbReference>
<keyword evidence="5 8" id="KW-1133">Transmembrane helix</keyword>
<dbReference type="Proteomes" id="UP000028870">
    <property type="component" value="Unassembled WGS sequence"/>
</dbReference>
<dbReference type="PANTHER" id="PTHR38686:SF1">
    <property type="entry name" value="APOLIPOPROTEIN N-ACYLTRANSFERASE"/>
    <property type="match status" value="1"/>
</dbReference>
<dbReference type="AlphaFoldDB" id="W9AYW5"/>
<comment type="subcellular location">
    <subcellularLocation>
        <location evidence="1 8">Cell membrane</location>
        <topology evidence="1 8">Multi-pass membrane protein</topology>
    </subcellularLocation>
</comment>
<dbReference type="EC" id="2.3.1.269" evidence="8"/>
<dbReference type="Pfam" id="PF20154">
    <property type="entry name" value="LNT_N"/>
    <property type="match status" value="1"/>
</dbReference>
<comment type="function">
    <text evidence="8">Catalyzes the phospholipid dependent N-acylation of the N-terminal cysteine of apolipoprotein, the last step in lipoprotein maturation.</text>
</comment>
<evidence type="ECO:0000256" key="4">
    <source>
        <dbReference type="ARBA" id="ARBA00022692"/>
    </source>
</evidence>
<name>W9AYW5_MYCCO</name>
<dbReference type="HAMAP" id="MF_01148">
    <property type="entry name" value="Lnt"/>
    <property type="match status" value="1"/>
</dbReference>